<feature type="chain" id="PRO_5014914128" evidence="2">
    <location>
        <begin position="22"/>
        <end position="73"/>
    </location>
</feature>
<protein>
    <submittedName>
        <fullName evidence="3">Uncharacterized protein</fullName>
    </submittedName>
</protein>
<evidence type="ECO:0000313" key="3">
    <source>
        <dbReference type="EMBL" id="ATU82969.1"/>
    </source>
</evidence>
<accession>A0A2K8JMD0</accession>
<name>A0A2K8JMD0_PRIPG</name>
<proteinExistence type="evidence at transcript level"/>
<feature type="region of interest" description="Disordered" evidence="1">
    <location>
        <begin position="44"/>
        <end position="73"/>
    </location>
</feature>
<evidence type="ECO:0000256" key="1">
    <source>
        <dbReference type="SAM" id="MobiDB-lite"/>
    </source>
</evidence>
<organism evidence="3">
    <name type="scientific">Pristhesancus plagipennis</name>
    <name type="common">Common assassin bug</name>
    <dbReference type="NCBI Taxonomy" id="1955184"/>
    <lineage>
        <taxon>Eukaryota</taxon>
        <taxon>Metazoa</taxon>
        <taxon>Ecdysozoa</taxon>
        <taxon>Arthropoda</taxon>
        <taxon>Hexapoda</taxon>
        <taxon>Insecta</taxon>
        <taxon>Pterygota</taxon>
        <taxon>Neoptera</taxon>
        <taxon>Paraneoptera</taxon>
        <taxon>Hemiptera</taxon>
        <taxon>Heteroptera</taxon>
        <taxon>Panheteroptera</taxon>
        <taxon>Cimicomorpha</taxon>
        <taxon>Reduviidae</taxon>
        <taxon>Harpactorinae</taxon>
        <taxon>Harpactorini</taxon>
        <taxon>Pristhesancus</taxon>
    </lineage>
</organism>
<evidence type="ECO:0000256" key="2">
    <source>
        <dbReference type="SAM" id="SignalP"/>
    </source>
</evidence>
<dbReference type="AlphaFoldDB" id="A0A2K8JMD0"/>
<sequence length="73" mass="8322">MFLSTSLFILILTFHSFISDAAKTSYNKFHKLFSSHSNPLVRLLSSHTLPDNPPRRLKRHCPRDHLSNSGESA</sequence>
<feature type="signal peptide" evidence="2">
    <location>
        <begin position="1"/>
        <end position="21"/>
    </location>
</feature>
<dbReference type="EMBL" id="KY031218">
    <property type="protein sequence ID" value="ATU82969.1"/>
    <property type="molecule type" value="mRNA"/>
</dbReference>
<reference evidence="3" key="1">
    <citation type="submission" date="2016-10" db="EMBL/GenBank/DDBJ databases">
        <title>The assassin bug Pristhesancus plagipennis produces two different types of venom.</title>
        <authorList>
            <person name="Walker A.A."/>
            <person name="Herzig V."/>
            <person name="Jin J."/>
            <person name="Fry B.G."/>
            <person name="King G.F."/>
        </authorList>
    </citation>
    <scope>NUCLEOTIDE SEQUENCE</scope>
    <source>
        <tissue evidence="3">Venom/labial glands</tissue>
    </source>
</reference>
<keyword evidence="2" id="KW-0732">Signal</keyword>